<feature type="region of interest" description="Disordered" evidence="1">
    <location>
        <begin position="59"/>
        <end position="79"/>
    </location>
</feature>
<reference evidence="2 3" key="1">
    <citation type="journal article" date="2023" name="Plants (Basel)">
        <title>Bridging the Gap: Combining Genomics and Transcriptomics Approaches to Understand Stylosanthes scabra, an Orphan Legume from the Brazilian Caatinga.</title>
        <authorList>
            <person name="Ferreira-Neto J.R.C."/>
            <person name="da Silva M.D."/>
            <person name="Binneck E."/>
            <person name="de Melo N.F."/>
            <person name="da Silva R.H."/>
            <person name="de Melo A.L.T.M."/>
            <person name="Pandolfi V."/>
            <person name="Bustamante F.O."/>
            <person name="Brasileiro-Vidal A.C."/>
            <person name="Benko-Iseppon A.M."/>
        </authorList>
    </citation>
    <scope>NUCLEOTIDE SEQUENCE [LARGE SCALE GENOMIC DNA]</scope>
    <source>
        <tissue evidence="2">Leaves</tissue>
    </source>
</reference>
<feature type="compositionally biased region" description="Acidic residues" evidence="1">
    <location>
        <begin position="205"/>
        <end position="233"/>
    </location>
</feature>
<gene>
    <name evidence="2" type="ORF">PIB30_006576</name>
</gene>
<name>A0ABU6Y1H4_9FABA</name>
<organism evidence="2 3">
    <name type="scientific">Stylosanthes scabra</name>
    <dbReference type="NCBI Taxonomy" id="79078"/>
    <lineage>
        <taxon>Eukaryota</taxon>
        <taxon>Viridiplantae</taxon>
        <taxon>Streptophyta</taxon>
        <taxon>Embryophyta</taxon>
        <taxon>Tracheophyta</taxon>
        <taxon>Spermatophyta</taxon>
        <taxon>Magnoliopsida</taxon>
        <taxon>eudicotyledons</taxon>
        <taxon>Gunneridae</taxon>
        <taxon>Pentapetalae</taxon>
        <taxon>rosids</taxon>
        <taxon>fabids</taxon>
        <taxon>Fabales</taxon>
        <taxon>Fabaceae</taxon>
        <taxon>Papilionoideae</taxon>
        <taxon>50 kb inversion clade</taxon>
        <taxon>dalbergioids sensu lato</taxon>
        <taxon>Dalbergieae</taxon>
        <taxon>Pterocarpus clade</taxon>
        <taxon>Stylosanthes</taxon>
    </lineage>
</organism>
<feature type="region of interest" description="Disordered" evidence="1">
    <location>
        <begin position="185"/>
        <end position="303"/>
    </location>
</feature>
<evidence type="ECO:0000313" key="2">
    <source>
        <dbReference type="EMBL" id="MED6204160.1"/>
    </source>
</evidence>
<proteinExistence type="predicted"/>
<sequence>MALARPRGELGHIRPKLPSCMARSRPLLGTRARSRIRAPALGALGSTTGRVARLRPSDRAPAMDRKRKSVVAKGKGKLAMPPTWKSPCFAGLPPSLPPTSPKSMLGPHKLLVLVIVAAKVETCPKPQENVQVPVVEPPKDIKGKRTARISVKPLQKRFSQRIIAQGGPSRPKPKKVEVIDLLSDDEEEKDAEAAVEQPALVENQVELEDEEEDPDYEEEEEEEDPKESVEPEETPSSYSLLSPFPVTPELAPGEYDDPHNWNFDGDLNQWGTDVAGGEPTTAQDWDSAEEEEEDHSTSSTSTN</sequence>
<accession>A0ABU6Y1H4</accession>
<comment type="caution">
    <text evidence="2">The sequence shown here is derived from an EMBL/GenBank/DDBJ whole genome shotgun (WGS) entry which is preliminary data.</text>
</comment>
<protein>
    <submittedName>
        <fullName evidence="2">Uncharacterized protein</fullName>
    </submittedName>
</protein>
<evidence type="ECO:0000313" key="3">
    <source>
        <dbReference type="Proteomes" id="UP001341840"/>
    </source>
</evidence>
<keyword evidence="3" id="KW-1185">Reference proteome</keyword>
<evidence type="ECO:0000256" key="1">
    <source>
        <dbReference type="SAM" id="MobiDB-lite"/>
    </source>
</evidence>
<dbReference type="Proteomes" id="UP001341840">
    <property type="component" value="Unassembled WGS sequence"/>
</dbReference>
<feature type="compositionally biased region" description="Basic residues" evidence="1">
    <location>
        <begin position="65"/>
        <end position="76"/>
    </location>
</feature>
<dbReference type="EMBL" id="JASCZI010241669">
    <property type="protein sequence ID" value="MED6204160.1"/>
    <property type="molecule type" value="Genomic_DNA"/>
</dbReference>